<dbReference type="AlphaFoldDB" id="A0A9Q9EFH4"/>
<accession>A0A9Q9EFH4</accession>
<dbReference type="Proteomes" id="UP001056384">
    <property type="component" value="Chromosome 1"/>
</dbReference>
<sequence length="169" mass="18456">MSTTTTTIVTATNTMESTPIVLIGQTARVAKFMVAKLLPEYEVFQVIKFISDIERAKGEVTTIMTGGEPARDIDNLGSHNFSRLPKHIVFGKGYQIEYLEAVRDAVGGVDSGTSWYWAPLAEGERPPPVDSLTDEQISFATDRISANVKRVLSSVQQAGKEGTDGIYEL</sequence>
<dbReference type="EMBL" id="CP099418">
    <property type="protein sequence ID" value="USW47924.1"/>
    <property type="molecule type" value="Genomic_DNA"/>
</dbReference>
<proteinExistence type="predicted"/>
<evidence type="ECO:0000313" key="2">
    <source>
        <dbReference type="Proteomes" id="UP001056384"/>
    </source>
</evidence>
<evidence type="ECO:0000313" key="1">
    <source>
        <dbReference type="EMBL" id="USW47924.1"/>
    </source>
</evidence>
<name>A0A9Q9EFH4_9PEZI</name>
<dbReference type="OrthoDB" id="3649348at2759"/>
<protein>
    <submittedName>
        <fullName evidence="1">Uncharacterized protein</fullName>
    </submittedName>
</protein>
<reference evidence="1" key="1">
    <citation type="submission" date="2022-06" db="EMBL/GenBank/DDBJ databases">
        <title>Complete genome sequences of two strains of the flax pathogen Septoria linicola.</title>
        <authorList>
            <person name="Lapalu N."/>
            <person name="Simon A."/>
            <person name="Demenou B."/>
            <person name="Paumier D."/>
            <person name="Guillot M.-P."/>
            <person name="Gout L."/>
            <person name="Valade R."/>
        </authorList>
    </citation>
    <scope>NUCLEOTIDE SEQUENCE</scope>
    <source>
        <strain evidence="1">SE15195</strain>
    </source>
</reference>
<keyword evidence="2" id="KW-1185">Reference proteome</keyword>
<organism evidence="1 2">
    <name type="scientific">Septoria linicola</name>
    <dbReference type="NCBI Taxonomy" id="215465"/>
    <lineage>
        <taxon>Eukaryota</taxon>
        <taxon>Fungi</taxon>
        <taxon>Dikarya</taxon>
        <taxon>Ascomycota</taxon>
        <taxon>Pezizomycotina</taxon>
        <taxon>Dothideomycetes</taxon>
        <taxon>Dothideomycetidae</taxon>
        <taxon>Mycosphaerellales</taxon>
        <taxon>Mycosphaerellaceae</taxon>
        <taxon>Septoria</taxon>
    </lineage>
</organism>
<gene>
    <name evidence="1" type="ORF">Slin15195_G012430</name>
</gene>